<name>A0ABN8GTD8_9BACL</name>
<dbReference type="Gene3D" id="3.40.630.30">
    <property type="match status" value="1"/>
</dbReference>
<protein>
    <recommendedName>
        <fullName evidence="3">N-acetyltransferase domain-containing protein</fullName>
    </recommendedName>
</protein>
<organism evidence="1 2">
    <name type="scientific">Paenibacillus plantiphilus</name>
    <dbReference type="NCBI Taxonomy" id="2905650"/>
    <lineage>
        <taxon>Bacteria</taxon>
        <taxon>Bacillati</taxon>
        <taxon>Bacillota</taxon>
        <taxon>Bacilli</taxon>
        <taxon>Bacillales</taxon>
        <taxon>Paenibacillaceae</taxon>
        <taxon>Paenibacillus</taxon>
    </lineage>
</organism>
<dbReference type="InterPro" id="IPR016181">
    <property type="entry name" value="Acyl_CoA_acyltransferase"/>
</dbReference>
<evidence type="ECO:0000313" key="2">
    <source>
        <dbReference type="Proteomes" id="UP000838686"/>
    </source>
</evidence>
<evidence type="ECO:0000313" key="1">
    <source>
        <dbReference type="EMBL" id="CAH1216272.1"/>
    </source>
</evidence>
<reference evidence="1" key="1">
    <citation type="submission" date="2022-01" db="EMBL/GenBank/DDBJ databases">
        <authorList>
            <person name="Criscuolo A."/>
        </authorList>
    </citation>
    <scope>NUCLEOTIDE SEQUENCE</scope>
    <source>
        <strain evidence="1">CIP111893</strain>
    </source>
</reference>
<gene>
    <name evidence="1" type="ORF">PAECIP111893_04087</name>
</gene>
<accession>A0ABN8GTD8</accession>
<dbReference type="Proteomes" id="UP000838686">
    <property type="component" value="Unassembled WGS sequence"/>
</dbReference>
<dbReference type="SUPFAM" id="SSF55729">
    <property type="entry name" value="Acyl-CoA N-acyltransferases (Nat)"/>
    <property type="match status" value="1"/>
</dbReference>
<sequence>MSWINVFCEIKLLRSCREGCWVSVMNDPAEIRPICKADIPSVIELLHSEGMNYGSVELHQSFFHKVLIGGEIAGCVAVIPRRGFSEIKSLVVLKKYRSFSIFSKISDFVTYKSLQQNNPCVVVKVNKYNSATLLYRRRRFVPLTKERYEDIYNQLRADCIACHIIVQSICHPVYMVIDTRITPYDIKEWQAKVGEV</sequence>
<keyword evidence="2" id="KW-1185">Reference proteome</keyword>
<comment type="caution">
    <text evidence="1">The sequence shown here is derived from an EMBL/GenBank/DDBJ whole genome shotgun (WGS) entry which is preliminary data.</text>
</comment>
<evidence type="ECO:0008006" key="3">
    <source>
        <dbReference type="Google" id="ProtNLM"/>
    </source>
</evidence>
<proteinExistence type="predicted"/>
<dbReference type="EMBL" id="CAKMMF010000026">
    <property type="protein sequence ID" value="CAH1216272.1"/>
    <property type="molecule type" value="Genomic_DNA"/>
</dbReference>